<gene>
    <name evidence="3" type="ORF">PMAA_091650</name>
</gene>
<dbReference type="STRING" id="441960.B6QJU3"/>
<dbReference type="PhylomeDB" id="B6QJU3"/>
<keyword evidence="2" id="KW-0808">Transferase</keyword>
<dbReference type="SUPFAM" id="SSF53335">
    <property type="entry name" value="S-adenosyl-L-methionine-dependent methyltransferases"/>
    <property type="match status" value="1"/>
</dbReference>
<name>B6QJU3_TALMQ</name>
<proteinExistence type="predicted"/>
<dbReference type="OrthoDB" id="514248at2759"/>
<dbReference type="AlphaFoldDB" id="B6QJU3"/>
<organism evidence="3 4">
    <name type="scientific">Talaromyces marneffei (strain ATCC 18224 / CBS 334.59 / QM 7333)</name>
    <name type="common">Penicillium marneffei</name>
    <dbReference type="NCBI Taxonomy" id="441960"/>
    <lineage>
        <taxon>Eukaryota</taxon>
        <taxon>Fungi</taxon>
        <taxon>Dikarya</taxon>
        <taxon>Ascomycota</taxon>
        <taxon>Pezizomycotina</taxon>
        <taxon>Eurotiomycetes</taxon>
        <taxon>Eurotiomycetidae</taxon>
        <taxon>Eurotiales</taxon>
        <taxon>Trichocomaceae</taxon>
        <taxon>Talaromyces</taxon>
        <taxon>Talaromyces sect. Talaromyces</taxon>
    </lineage>
</organism>
<keyword evidence="1" id="KW-0489">Methyltransferase</keyword>
<dbReference type="EMBL" id="DS995902">
    <property type="protein sequence ID" value="EEA22539.1"/>
    <property type="molecule type" value="Genomic_DNA"/>
</dbReference>
<dbReference type="Gene3D" id="3.40.50.150">
    <property type="entry name" value="Vaccinia Virus protein VP39"/>
    <property type="match status" value="1"/>
</dbReference>
<dbReference type="GO" id="GO:0070475">
    <property type="term" value="P:rRNA base methylation"/>
    <property type="evidence" value="ECO:0007669"/>
    <property type="project" value="TreeGrafter"/>
</dbReference>
<evidence type="ECO:0000256" key="2">
    <source>
        <dbReference type="ARBA" id="ARBA00022679"/>
    </source>
</evidence>
<evidence type="ECO:0000313" key="4">
    <source>
        <dbReference type="Proteomes" id="UP000001294"/>
    </source>
</evidence>
<dbReference type="PANTHER" id="PTHR13393:SF0">
    <property type="entry name" value="RNA N6-ADENOSINE-METHYLTRANSFERASE METTL16"/>
    <property type="match status" value="1"/>
</dbReference>
<dbReference type="PANTHER" id="PTHR13393">
    <property type="entry name" value="SAM-DEPENDENT METHYLTRANSFERASE"/>
    <property type="match status" value="1"/>
</dbReference>
<dbReference type="VEuPathDB" id="FungiDB:PMAA_091650"/>
<sequence length="434" mass="49523">MDSSRNIYRREIDFRALALTSPEFAKRLKSNDQLDFSDPDSVRQLTKSLLERDFKLVVDLPDDRLCPPIPNRFNYILWLQDLLDTSSRTGTDQYDLNRQVLGLDIGTGCCAIYPLLGCSSRPRWRFVATDIDGSNISSSRKVVSDNKLDDRITILETKPNDPLIPIDRLDVDRLDFVMCNPPFYESEEELVSSARAKSRPPFSACTGAAVEMITPGGEVAFIESLVQQSLALKTHILWYTSMFGKLSSVSVVVQKLLDSGINNWAVTEFVQGKGTRRWAVGWSFSDWRPRSDVSRGITSLPKHLLPFPSHYNFEILGRHTGSLEHIINKINIEFSPLRYFHYTWYSKQSCIGYAKEDIWSRKARRKFAREQHDGETISHDEKALDVVTAALGFRIDLSLQADHSVDVVVRWIKGSDQVLFESFCGMLKRKLTEE</sequence>
<dbReference type="GO" id="GO:0005634">
    <property type="term" value="C:nucleus"/>
    <property type="evidence" value="ECO:0007669"/>
    <property type="project" value="TreeGrafter"/>
</dbReference>
<dbReference type="InterPro" id="IPR029063">
    <property type="entry name" value="SAM-dependent_MTases_sf"/>
</dbReference>
<dbReference type="HOGENOM" id="CLU_027534_0_1_1"/>
<dbReference type="Proteomes" id="UP000001294">
    <property type="component" value="Unassembled WGS sequence"/>
</dbReference>
<evidence type="ECO:0000256" key="1">
    <source>
        <dbReference type="ARBA" id="ARBA00022603"/>
    </source>
</evidence>
<keyword evidence="4" id="KW-1185">Reference proteome</keyword>
<dbReference type="Pfam" id="PF05971">
    <property type="entry name" value="Methyltransf_10"/>
    <property type="match status" value="1"/>
</dbReference>
<accession>B6QJU3</accession>
<reference evidence="4" key="1">
    <citation type="journal article" date="2015" name="Genome Announc.">
        <title>Genome sequence of the AIDS-associated pathogen Penicillium marneffei (ATCC18224) and its near taxonomic relative Talaromyces stipitatus (ATCC10500).</title>
        <authorList>
            <person name="Nierman W.C."/>
            <person name="Fedorova-Abrams N.D."/>
            <person name="Andrianopoulos A."/>
        </authorList>
    </citation>
    <scope>NUCLEOTIDE SEQUENCE [LARGE SCALE GENOMIC DNA]</scope>
    <source>
        <strain evidence="4">ATCC 18224 / CBS 334.59 / QM 7333</strain>
    </source>
</reference>
<protein>
    <submittedName>
        <fullName evidence="3">DUF890 domain protein</fullName>
    </submittedName>
</protein>
<dbReference type="InterPro" id="IPR010286">
    <property type="entry name" value="METTL16/RlmF"/>
</dbReference>
<dbReference type="CDD" id="cd02440">
    <property type="entry name" value="AdoMet_MTases"/>
    <property type="match status" value="1"/>
</dbReference>
<evidence type="ECO:0000313" key="3">
    <source>
        <dbReference type="EMBL" id="EEA22539.1"/>
    </source>
</evidence>
<dbReference type="GO" id="GO:0008168">
    <property type="term" value="F:methyltransferase activity"/>
    <property type="evidence" value="ECO:0007669"/>
    <property type="project" value="UniProtKB-KW"/>
</dbReference>